<dbReference type="Gene3D" id="3.40.50.1820">
    <property type="entry name" value="alpha/beta hydrolase"/>
    <property type="match status" value="1"/>
</dbReference>
<dbReference type="AlphaFoldDB" id="A0A5C6DLV5"/>
<accession>A0A5C6DLV5</accession>
<reference evidence="1 2" key="1">
    <citation type="submission" date="2019-02" db="EMBL/GenBank/DDBJ databases">
        <title>Deep-cultivation of Planctomycetes and their phenomic and genomic characterization uncovers novel biology.</title>
        <authorList>
            <person name="Wiegand S."/>
            <person name="Jogler M."/>
            <person name="Boedeker C."/>
            <person name="Pinto D."/>
            <person name="Vollmers J."/>
            <person name="Rivas-Marin E."/>
            <person name="Kohn T."/>
            <person name="Peeters S.H."/>
            <person name="Heuer A."/>
            <person name="Rast P."/>
            <person name="Oberbeckmann S."/>
            <person name="Bunk B."/>
            <person name="Jeske O."/>
            <person name="Meyerdierks A."/>
            <person name="Storesund J.E."/>
            <person name="Kallscheuer N."/>
            <person name="Luecker S."/>
            <person name="Lage O.M."/>
            <person name="Pohl T."/>
            <person name="Merkel B.J."/>
            <person name="Hornburger P."/>
            <person name="Mueller R.-W."/>
            <person name="Bruemmer F."/>
            <person name="Labrenz M."/>
            <person name="Spormann A.M."/>
            <person name="Op Den Camp H."/>
            <person name="Overmann J."/>
            <person name="Amann R."/>
            <person name="Jetten M.S.M."/>
            <person name="Mascher T."/>
            <person name="Medema M.H."/>
            <person name="Devos D.P."/>
            <person name="Kaster A.-K."/>
            <person name="Ovreas L."/>
            <person name="Rohde M."/>
            <person name="Galperin M.Y."/>
            <person name="Jogler C."/>
        </authorList>
    </citation>
    <scope>NUCLEOTIDE SEQUENCE [LARGE SCALE GENOMIC DNA]</scope>
    <source>
        <strain evidence="1 2">Poly41</strain>
    </source>
</reference>
<keyword evidence="1" id="KW-0378">Hydrolase</keyword>
<name>A0A5C6DLV5_9BACT</name>
<dbReference type="RefSeq" id="WP_146527366.1">
    <property type="nucleotide sequence ID" value="NZ_SJPV01000005.1"/>
</dbReference>
<keyword evidence="2" id="KW-1185">Reference proteome</keyword>
<proteinExistence type="predicted"/>
<evidence type="ECO:0000313" key="2">
    <source>
        <dbReference type="Proteomes" id="UP000319143"/>
    </source>
</evidence>
<dbReference type="SUPFAM" id="SSF53474">
    <property type="entry name" value="alpha/beta-Hydrolases"/>
    <property type="match status" value="1"/>
</dbReference>
<dbReference type="InterPro" id="IPR029058">
    <property type="entry name" value="AB_hydrolase_fold"/>
</dbReference>
<dbReference type="GO" id="GO:0016787">
    <property type="term" value="F:hydrolase activity"/>
    <property type="evidence" value="ECO:0007669"/>
    <property type="project" value="UniProtKB-KW"/>
</dbReference>
<sequence>MLNKYFNCFFAGVAFFSVPSFVGAGERVPAGRAFEIPEGPEVLVDDWHGYRRHSFVVDGCPAFVVEPKEPMLGNPWIWSMMFPDSFYRRVPAHALLGKGFYYAYIDTQNRFGCPDALEHCDAFYAFLTDRGLSKRVTLSALSRGGLYAYGWARQNAEKTLCIYADAAVCDFKSWPGGKMGKGMGNKQNWEELKKCYRFPGDAEALAWPHNPVDSLQPLADAKIPLIHVTGDSDRTVPMEENTEIVQRRYEALGGDITVFRKPGGDHHPHGLDDPAPVIELILHHYEHERKNATPRSSSKE</sequence>
<comment type="caution">
    <text evidence="1">The sequence shown here is derived from an EMBL/GenBank/DDBJ whole genome shotgun (WGS) entry which is preliminary data.</text>
</comment>
<dbReference type="OrthoDB" id="234896at2"/>
<organism evidence="1 2">
    <name type="scientific">Novipirellula artificiosorum</name>
    <dbReference type="NCBI Taxonomy" id="2528016"/>
    <lineage>
        <taxon>Bacteria</taxon>
        <taxon>Pseudomonadati</taxon>
        <taxon>Planctomycetota</taxon>
        <taxon>Planctomycetia</taxon>
        <taxon>Pirellulales</taxon>
        <taxon>Pirellulaceae</taxon>
        <taxon>Novipirellula</taxon>
    </lineage>
</organism>
<dbReference type="EMBL" id="SJPV01000005">
    <property type="protein sequence ID" value="TWU37124.1"/>
    <property type="molecule type" value="Genomic_DNA"/>
</dbReference>
<dbReference type="Proteomes" id="UP000319143">
    <property type="component" value="Unassembled WGS sequence"/>
</dbReference>
<protein>
    <submittedName>
        <fullName evidence="1">Alpha/beta hydrolase family protein</fullName>
    </submittedName>
</protein>
<gene>
    <name evidence="1" type="ORF">Poly41_32510</name>
</gene>
<evidence type="ECO:0000313" key="1">
    <source>
        <dbReference type="EMBL" id="TWU37124.1"/>
    </source>
</evidence>